<evidence type="ECO:0000256" key="1">
    <source>
        <dbReference type="ARBA" id="ARBA00003535"/>
    </source>
</evidence>
<dbReference type="PANTHER" id="PTHR32332:SF20">
    <property type="entry name" value="2-NITROPROPANE DIOXYGENASE-LIKE PROTEIN"/>
    <property type="match status" value="1"/>
</dbReference>
<comment type="function">
    <text evidence="1">Nitronate monooxygenase that uses molecular oxygen to catalyze the oxidative denitrification of alkyl nitronates. Acts on propionate 3-nitronate (P3N), the presumed physiological substrate. Probably functions in the detoxification of P3N, a metabolic poison produced by plants and fungi as a defense mechanism.</text>
</comment>
<organism evidence="6 7">
    <name type="scientific">Ligilactobacillus pabuli</name>
    <dbReference type="NCBI Taxonomy" id="2886039"/>
    <lineage>
        <taxon>Bacteria</taxon>
        <taxon>Bacillati</taxon>
        <taxon>Bacillota</taxon>
        <taxon>Bacilli</taxon>
        <taxon>Lactobacillales</taxon>
        <taxon>Lactobacillaceae</taxon>
        <taxon>Ligilactobacillus</taxon>
    </lineage>
</organism>
<evidence type="ECO:0000313" key="6">
    <source>
        <dbReference type="EMBL" id="GKS80558.1"/>
    </source>
</evidence>
<name>A0ABQ5JES7_9LACO</name>
<keyword evidence="5" id="KW-0560">Oxidoreductase</keyword>
<evidence type="ECO:0000256" key="4">
    <source>
        <dbReference type="ARBA" id="ARBA00022643"/>
    </source>
</evidence>
<dbReference type="CDD" id="cd04730">
    <property type="entry name" value="NPD_like"/>
    <property type="match status" value="1"/>
</dbReference>
<keyword evidence="4" id="KW-0288">FMN</keyword>
<dbReference type="Gene3D" id="3.20.20.70">
    <property type="entry name" value="Aldolase class I"/>
    <property type="match status" value="1"/>
</dbReference>
<keyword evidence="3" id="KW-0285">Flavoprotein</keyword>
<dbReference type="InterPro" id="IPR013785">
    <property type="entry name" value="Aldolase_TIM"/>
</dbReference>
<dbReference type="SUPFAM" id="SSF51412">
    <property type="entry name" value="Inosine monophosphate dehydrogenase (IMPDH)"/>
    <property type="match status" value="1"/>
</dbReference>
<sequence>MTENRVCSILGIKSPIISAAMWGLTNAEMVAAISENGGLGILGPMPGQKFSGNLGEASENMRTQIQRVRTLTDKPFGVNLIPDNSGQNSGISSDLFEAYLNVMIAEKVPVALVVGSLNNKTFFQKLTDHHIKIIYRPNTADPRLIKPAEELGVDLIIATGLDEGGGLPVNDWLAGTFSIVPRFVDEATVPVIAAGGITDVRTATAAVALGAEGLYVGTRFLASDESPIPTDIKQLLVQTNVEDLMYLPDPTSETVRAVKTPSLPDVIAQIQAGELKGTGALLTGMLTGNLNTGMVIADNGISLIKEIQPIQTIMQELATPFS</sequence>
<evidence type="ECO:0000256" key="2">
    <source>
        <dbReference type="ARBA" id="ARBA00013457"/>
    </source>
</evidence>
<dbReference type="InterPro" id="IPR004136">
    <property type="entry name" value="NMO"/>
</dbReference>
<evidence type="ECO:0000256" key="3">
    <source>
        <dbReference type="ARBA" id="ARBA00022630"/>
    </source>
</evidence>
<evidence type="ECO:0000313" key="7">
    <source>
        <dbReference type="Proteomes" id="UP001055149"/>
    </source>
</evidence>
<dbReference type="RefSeq" id="WP_244054224.1">
    <property type="nucleotide sequence ID" value="NZ_BQXH01000002.1"/>
</dbReference>
<accession>A0ABQ5JES7</accession>
<gene>
    <name evidence="6" type="ORF">LPAF129_02430</name>
</gene>
<dbReference type="EMBL" id="BQXH01000002">
    <property type="protein sequence ID" value="GKS80558.1"/>
    <property type="molecule type" value="Genomic_DNA"/>
</dbReference>
<evidence type="ECO:0000256" key="5">
    <source>
        <dbReference type="ARBA" id="ARBA00023002"/>
    </source>
</evidence>
<reference evidence="6" key="1">
    <citation type="journal article" date="2022" name="Int. J. Syst. Evol. Microbiol.">
        <title>A novel species of lactic acid bacteria, Ligilactobacillus pabuli sp. nov., isolated from alfalfa silage.</title>
        <authorList>
            <person name="Tohno M."/>
            <person name="Tanizawa Y."/>
            <person name="Sawada H."/>
            <person name="Sakamoto M."/>
            <person name="Ohkuma M."/>
            <person name="Kobayashi H."/>
        </authorList>
    </citation>
    <scope>NUCLEOTIDE SEQUENCE</scope>
    <source>
        <strain evidence="6">AF129</strain>
    </source>
</reference>
<protein>
    <recommendedName>
        <fullName evidence="2">Probable nitronate monooxygenase</fullName>
    </recommendedName>
</protein>
<keyword evidence="7" id="KW-1185">Reference proteome</keyword>
<comment type="caution">
    <text evidence="6">The sequence shown here is derived from an EMBL/GenBank/DDBJ whole genome shotgun (WGS) entry which is preliminary data.</text>
</comment>
<dbReference type="PANTHER" id="PTHR32332">
    <property type="entry name" value="2-NITROPROPANE DIOXYGENASE"/>
    <property type="match status" value="1"/>
</dbReference>
<proteinExistence type="predicted"/>
<dbReference type="Pfam" id="PF03060">
    <property type="entry name" value="NMO"/>
    <property type="match status" value="1"/>
</dbReference>
<dbReference type="Proteomes" id="UP001055149">
    <property type="component" value="Unassembled WGS sequence"/>
</dbReference>